<evidence type="ECO:0000313" key="9">
    <source>
        <dbReference type="Proteomes" id="UP000812961"/>
    </source>
</evidence>
<keyword evidence="9" id="KW-1185">Reference proteome</keyword>
<dbReference type="InterPro" id="IPR023267">
    <property type="entry name" value="RCMT"/>
</dbReference>
<dbReference type="Gene3D" id="3.40.50.150">
    <property type="entry name" value="Vaccinia Virus protein VP39"/>
    <property type="match status" value="1"/>
</dbReference>
<accession>A0ABS7GCA5</accession>
<dbReference type="InterPro" id="IPR001678">
    <property type="entry name" value="MeTrfase_RsmB-F_NOP2_dom"/>
</dbReference>
<organism evidence="8 9">
    <name type="scientific">Chitinophaga rhizophila</name>
    <dbReference type="NCBI Taxonomy" id="2866212"/>
    <lineage>
        <taxon>Bacteria</taxon>
        <taxon>Pseudomonadati</taxon>
        <taxon>Bacteroidota</taxon>
        <taxon>Chitinophagia</taxon>
        <taxon>Chitinophagales</taxon>
        <taxon>Chitinophagaceae</taxon>
        <taxon>Chitinophaga</taxon>
    </lineage>
</organism>
<protein>
    <submittedName>
        <fullName evidence="8">RNA methyltransferase</fullName>
    </submittedName>
</protein>
<reference evidence="8 9" key="1">
    <citation type="submission" date="2021-08" db="EMBL/GenBank/DDBJ databases">
        <title>The genome sequence of Chitinophaga sp. B61.</title>
        <authorList>
            <person name="Zhang X."/>
        </authorList>
    </citation>
    <scope>NUCLEOTIDE SEQUENCE [LARGE SCALE GENOMIC DNA]</scope>
    <source>
        <strain evidence="8 9">B61</strain>
    </source>
</reference>
<evidence type="ECO:0000256" key="6">
    <source>
        <dbReference type="PROSITE-ProRule" id="PRU01023"/>
    </source>
</evidence>
<comment type="caution">
    <text evidence="8">The sequence shown here is derived from an EMBL/GenBank/DDBJ whole genome shotgun (WGS) entry which is preliminary data.</text>
</comment>
<feature type="binding site" evidence="6">
    <location>
        <position position="171"/>
    </location>
    <ligand>
        <name>S-adenosyl-L-methionine</name>
        <dbReference type="ChEBI" id="CHEBI:59789"/>
    </ligand>
</feature>
<evidence type="ECO:0000256" key="4">
    <source>
        <dbReference type="ARBA" id="ARBA00022691"/>
    </source>
</evidence>
<dbReference type="PRINTS" id="PR02008">
    <property type="entry name" value="RCMTFAMILY"/>
</dbReference>
<proteinExistence type="inferred from homology"/>
<keyword evidence="4 6" id="KW-0949">S-adenosyl-L-methionine</keyword>
<evidence type="ECO:0000256" key="5">
    <source>
        <dbReference type="ARBA" id="ARBA00022884"/>
    </source>
</evidence>
<dbReference type="Pfam" id="PF13636">
    <property type="entry name" value="Methyltranf_PUA"/>
    <property type="match status" value="1"/>
</dbReference>
<dbReference type="Gene3D" id="3.30.70.1170">
    <property type="entry name" value="Sun protein, domain 3"/>
    <property type="match status" value="1"/>
</dbReference>
<dbReference type="InterPro" id="IPR031341">
    <property type="entry name" value="Methyltr_RsmF_N"/>
</dbReference>
<evidence type="ECO:0000256" key="1">
    <source>
        <dbReference type="ARBA" id="ARBA00022490"/>
    </source>
</evidence>
<keyword evidence="2 6" id="KW-0489">Methyltransferase</keyword>
<dbReference type="PANTHER" id="PTHR22807:SF30">
    <property type="entry name" value="28S RRNA (CYTOSINE(4447)-C(5))-METHYLTRANSFERASE-RELATED"/>
    <property type="match status" value="1"/>
</dbReference>
<name>A0ABS7GCA5_9BACT</name>
<dbReference type="Gene3D" id="2.30.130.60">
    <property type="match status" value="1"/>
</dbReference>
<feature type="binding site" evidence="6">
    <location>
        <position position="144"/>
    </location>
    <ligand>
        <name>S-adenosyl-L-methionine</name>
        <dbReference type="ChEBI" id="CHEBI:59789"/>
    </ligand>
</feature>
<evidence type="ECO:0000313" key="8">
    <source>
        <dbReference type="EMBL" id="MBW8685056.1"/>
    </source>
</evidence>
<dbReference type="InterPro" id="IPR027391">
    <property type="entry name" value="Nol1_Nop2_Fmu_2"/>
</dbReference>
<sequence length="464" mass="52540">MDFLPKKFTDTLSGLPGMDLAAFLRIHEAGEKITSLRINPNKLQDDQAVQKVLQTLTEVPASRVPWSQFGYYLPARPSFTFDPFFHAGAYYVQEASSMFVEQVMRHVCDLNSPLKVLDLCAAPGGKSTLLQSLISTDSVLVSNEVIKSRAALLGDNISKWGAANVVVTNNDPRDFSRLPCFFDVMVVDAPCSGSGLFRREPDAVNEWSPENVILCSQRQQRILADAWSTLKEDGILIYATCSYSREEDEQIMEWIQENFSVQNIAIPLSEDWHIVKTTVGPQQAEGYRFYPDKVKGEGFFITCFRKTSGDIYSAKKQRDVVTPVSKKDHEKVAQWLKNTDNLFLMDHQGDVLIFPENMASVVSLLQQHLYLRKAGLKAGQLAAKELIPDHQLAMSNMIRDTVPQVTLTREQSLRYLRKEDPEVTTDVKGWALMMYEGMSLGWAKILPNRINNYYPKELRILKEV</sequence>
<evidence type="ECO:0000256" key="2">
    <source>
        <dbReference type="ARBA" id="ARBA00022603"/>
    </source>
</evidence>
<dbReference type="GO" id="GO:0032259">
    <property type="term" value="P:methylation"/>
    <property type="evidence" value="ECO:0007669"/>
    <property type="project" value="UniProtKB-KW"/>
</dbReference>
<dbReference type="Proteomes" id="UP000812961">
    <property type="component" value="Unassembled WGS sequence"/>
</dbReference>
<keyword evidence="5 6" id="KW-0694">RNA-binding</keyword>
<dbReference type="Pfam" id="PF17125">
    <property type="entry name" value="Methyltr_RsmF_N"/>
    <property type="match status" value="1"/>
</dbReference>
<feature type="binding site" evidence="6">
    <location>
        <position position="188"/>
    </location>
    <ligand>
        <name>S-adenosyl-L-methionine</name>
        <dbReference type="ChEBI" id="CHEBI:59789"/>
    </ligand>
</feature>
<evidence type="ECO:0000256" key="3">
    <source>
        <dbReference type="ARBA" id="ARBA00022679"/>
    </source>
</evidence>
<comment type="similarity">
    <text evidence="6">Belongs to the class I-like SAM-binding methyltransferase superfamily. RsmB/NOP family.</text>
</comment>
<evidence type="ECO:0000259" key="7">
    <source>
        <dbReference type="PROSITE" id="PS51686"/>
    </source>
</evidence>
<gene>
    <name evidence="8" type="ORF">K1Y79_12000</name>
</gene>
<feature type="binding site" evidence="6">
    <location>
        <begin position="120"/>
        <end position="126"/>
    </location>
    <ligand>
        <name>S-adenosyl-L-methionine</name>
        <dbReference type="ChEBI" id="CHEBI:59789"/>
    </ligand>
</feature>
<keyword evidence="3 6" id="KW-0808">Transferase</keyword>
<dbReference type="PANTHER" id="PTHR22807">
    <property type="entry name" value="NOP2 YEAST -RELATED NOL1/NOP2/FMU SUN DOMAIN-CONTAINING"/>
    <property type="match status" value="1"/>
</dbReference>
<dbReference type="InterPro" id="IPR029063">
    <property type="entry name" value="SAM-dependent_MTases_sf"/>
</dbReference>
<feature type="domain" description="SAM-dependent MTase RsmB/NOP-type" evidence="7">
    <location>
        <begin position="24"/>
        <end position="307"/>
    </location>
</feature>
<dbReference type="GO" id="GO:0008168">
    <property type="term" value="F:methyltransferase activity"/>
    <property type="evidence" value="ECO:0007669"/>
    <property type="project" value="UniProtKB-KW"/>
</dbReference>
<dbReference type="RefSeq" id="WP_220250257.1">
    <property type="nucleotide sequence ID" value="NZ_JAICCF010000002.1"/>
</dbReference>
<dbReference type="InterPro" id="IPR049560">
    <property type="entry name" value="MeTrfase_RsmB-F_NOP2_cat"/>
</dbReference>
<dbReference type="SUPFAM" id="SSF53335">
    <property type="entry name" value="S-adenosyl-L-methionine-dependent methyltransferases"/>
    <property type="match status" value="1"/>
</dbReference>
<dbReference type="Pfam" id="PF01189">
    <property type="entry name" value="Methyltr_RsmB-F"/>
    <property type="match status" value="1"/>
</dbReference>
<feature type="active site" description="Nucleophile" evidence="6">
    <location>
        <position position="241"/>
    </location>
</feature>
<dbReference type="PROSITE" id="PS51686">
    <property type="entry name" value="SAM_MT_RSMB_NOP"/>
    <property type="match status" value="1"/>
</dbReference>
<keyword evidence="1" id="KW-0963">Cytoplasm</keyword>
<dbReference type="EMBL" id="JAICCF010000002">
    <property type="protein sequence ID" value="MBW8685056.1"/>
    <property type="molecule type" value="Genomic_DNA"/>
</dbReference>